<keyword evidence="2" id="KW-1185">Reference proteome</keyword>
<feature type="non-terminal residue" evidence="1">
    <location>
        <position position="65"/>
    </location>
</feature>
<dbReference type="AlphaFoldDB" id="A0A9P6WID2"/>
<dbReference type="EMBL" id="PUHW01000608">
    <property type="protein sequence ID" value="KAG0686318.1"/>
    <property type="molecule type" value="Genomic_DNA"/>
</dbReference>
<organism evidence="1 2">
    <name type="scientific">Pichia californica</name>
    <dbReference type="NCBI Taxonomy" id="460514"/>
    <lineage>
        <taxon>Eukaryota</taxon>
        <taxon>Fungi</taxon>
        <taxon>Dikarya</taxon>
        <taxon>Ascomycota</taxon>
        <taxon>Saccharomycotina</taxon>
        <taxon>Pichiomycetes</taxon>
        <taxon>Pichiales</taxon>
        <taxon>Pichiaceae</taxon>
        <taxon>Pichia</taxon>
    </lineage>
</organism>
<reference evidence="1" key="1">
    <citation type="submission" date="2020-11" db="EMBL/GenBank/DDBJ databases">
        <title>Kefir isolates.</title>
        <authorList>
            <person name="Marcisauskas S."/>
            <person name="Kim Y."/>
            <person name="Blasche S."/>
        </authorList>
    </citation>
    <scope>NUCLEOTIDE SEQUENCE</scope>
    <source>
        <strain evidence="1">Olga-1</strain>
    </source>
</reference>
<evidence type="ECO:0000313" key="2">
    <source>
        <dbReference type="Proteomes" id="UP000697127"/>
    </source>
</evidence>
<comment type="caution">
    <text evidence="1">The sequence shown here is derived from an EMBL/GenBank/DDBJ whole genome shotgun (WGS) entry which is preliminary data.</text>
</comment>
<gene>
    <name evidence="1" type="ORF">C6P40_004484</name>
</gene>
<proteinExistence type="predicted"/>
<sequence>DFANRQLDKVTKTLSSWLTLAYEREVSLLTDKLSNIILPIVERNELLRLSQRNSIDEPSQIPQQQ</sequence>
<protein>
    <submittedName>
        <fullName evidence="1">Uncharacterized protein</fullName>
    </submittedName>
</protein>
<dbReference type="Proteomes" id="UP000697127">
    <property type="component" value="Unassembled WGS sequence"/>
</dbReference>
<feature type="non-terminal residue" evidence="1">
    <location>
        <position position="1"/>
    </location>
</feature>
<evidence type="ECO:0000313" key="1">
    <source>
        <dbReference type="EMBL" id="KAG0686318.1"/>
    </source>
</evidence>
<accession>A0A9P6WID2</accession>
<name>A0A9P6WID2_9ASCO</name>